<name>A0ABZ2TTP2_9FLAO</name>
<dbReference type="PANTHER" id="PTHR42663:SF6">
    <property type="entry name" value="HYDROLASE C777.06C-RELATED"/>
    <property type="match status" value="1"/>
</dbReference>
<evidence type="ECO:0000313" key="2">
    <source>
        <dbReference type="EMBL" id="WYW56375.1"/>
    </source>
</evidence>
<dbReference type="InterPro" id="IPR036866">
    <property type="entry name" value="RibonucZ/Hydroxyglut_hydro"/>
</dbReference>
<dbReference type="EMBL" id="CP150496">
    <property type="protein sequence ID" value="WYW56375.1"/>
    <property type="molecule type" value="Genomic_DNA"/>
</dbReference>
<dbReference type="PANTHER" id="PTHR42663">
    <property type="entry name" value="HYDROLASE C777.06C-RELATED-RELATED"/>
    <property type="match status" value="1"/>
</dbReference>
<dbReference type="Gene3D" id="3.60.15.10">
    <property type="entry name" value="Ribonuclease Z/Hydroxyacylglutathione hydrolase-like"/>
    <property type="match status" value="1"/>
</dbReference>
<accession>A0ABZ2TTP2</accession>
<evidence type="ECO:0000313" key="3">
    <source>
        <dbReference type="Proteomes" id="UP001491088"/>
    </source>
</evidence>
<dbReference type="Proteomes" id="UP001491088">
    <property type="component" value="Chromosome"/>
</dbReference>
<dbReference type="SUPFAM" id="SSF56281">
    <property type="entry name" value="Metallo-hydrolase/oxidoreductase"/>
    <property type="match status" value="1"/>
</dbReference>
<organism evidence="2 3">
    <name type="scientific">Polaribacter marinaquae</name>
    <dbReference type="NCBI Taxonomy" id="1642819"/>
    <lineage>
        <taxon>Bacteria</taxon>
        <taxon>Pseudomonadati</taxon>
        <taxon>Bacteroidota</taxon>
        <taxon>Flavobacteriia</taxon>
        <taxon>Flavobacteriales</taxon>
        <taxon>Flavobacteriaceae</taxon>
    </lineage>
</organism>
<dbReference type="SMART" id="SM00849">
    <property type="entry name" value="Lactamase_B"/>
    <property type="match status" value="1"/>
</dbReference>
<dbReference type="Pfam" id="PF12706">
    <property type="entry name" value="Lactamase_B_2"/>
    <property type="match status" value="1"/>
</dbReference>
<feature type="domain" description="Metallo-beta-lactamase" evidence="1">
    <location>
        <begin position="41"/>
        <end position="230"/>
    </location>
</feature>
<dbReference type="RefSeq" id="WP_340934209.1">
    <property type="nucleotide sequence ID" value="NZ_CP150496.1"/>
</dbReference>
<protein>
    <submittedName>
        <fullName evidence="2">MBL fold metallo-hydrolase</fullName>
    </submittedName>
</protein>
<gene>
    <name evidence="2" type="ORF">WG950_03730</name>
</gene>
<keyword evidence="3" id="KW-1185">Reference proteome</keyword>
<proteinExistence type="predicted"/>
<sequence>MKTDKKLLNITFLGTGTSQGIPMIASNDPVCLSKDFKDKRLRSSVLISSDDASYVIDCGPDFRQQMLRENVQLVEGVLFTHEHADHTAGLDDLRPYCYKIGEMPIYLNKRTLESLEQRFQYIFSKENRYPGAPSVQPTIVDNQSFKLGNLNVTPIQVLHGNLPILGYKIENIAYLTDVKTIATSEIDKLKNLDVLIVNALRLEAHPTHFNLEEALDFVAKIKPKKTYFTHISHKLGFHKEVSKNLPPNVYLAYDGLKITS</sequence>
<dbReference type="CDD" id="cd16279">
    <property type="entry name" value="metallo-hydrolase-like_MBL-fold"/>
    <property type="match status" value="1"/>
</dbReference>
<dbReference type="InterPro" id="IPR001279">
    <property type="entry name" value="Metallo-B-lactamas"/>
</dbReference>
<evidence type="ECO:0000259" key="1">
    <source>
        <dbReference type="SMART" id="SM00849"/>
    </source>
</evidence>
<reference evidence="2 3" key="1">
    <citation type="submission" date="2024-03" db="EMBL/GenBank/DDBJ databases">
        <authorList>
            <person name="Cao K."/>
        </authorList>
    </citation>
    <scope>NUCLEOTIDE SEQUENCE [LARGE SCALE GENOMIC DNA]</scope>
    <source>
        <strain evidence="2 3">MCCC 1K00696</strain>
    </source>
</reference>